<dbReference type="Proteomes" id="UP000295075">
    <property type="component" value="Unassembled WGS sequence"/>
</dbReference>
<protein>
    <submittedName>
        <fullName evidence="1">Uncharacterized protein</fullName>
    </submittedName>
</protein>
<evidence type="ECO:0000313" key="1">
    <source>
        <dbReference type="EMBL" id="TDC35872.1"/>
    </source>
</evidence>
<keyword evidence="2" id="KW-1185">Reference proteome</keyword>
<reference evidence="1 2" key="1">
    <citation type="submission" date="2019-03" db="EMBL/GenBank/DDBJ databases">
        <title>Draft genome sequences of novel Actinobacteria.</title>
        <authorList>
            <person name="Sahin N."/>
            <person name="Ay H."/>
            <person name="Saygin H."/>
        </authorList>
    </citation>
    <scope>NUCLEOTIDE SEQUENCE [LARGE SCALE GENOMIC DNA]</scope>
    <source>
        <strain evidence="1 2">JCM 30547</strain>
    </source>
</reference>
<proteinExistence type="predicted"/>
<name>A0A4R4QKS6_9ACTN</name>
<dbReference type="AlphaFoldDB" id="A0A4R4QKS6"/>
<dbReference type="EMBL" id="SMKA01000001">
    <property type="protein sequence ID" value="TDC35872.1"/>
    <property type="molecule type" value="Genomic_DNA"/>
</dbReference>
<sequence length="231" mass="25074">MTVPDKSGFWARNRWILAFATVVATGIVLATAEAVDQSRHLAAQESQVRSLEASSSQEARQEAEVSEKTVLAGIGISAARVGKDTATLAQLLSMAFTWDSGETYELARESLKDRFGLSEKDAFLQTFLPPSRFNEDAGRKRRYYIDAIAMTSAVSRNLDVDVVEVAATRYRYAVIADIEVGVSSAAQNGEGRATRQSTALRRVLLYATVSADGTVSNLVGIAPWGSTRFSR</sequence>
<comment type="caution">
    <text evidence="1">The sequence shown here is derived from an EMBL/GenBank/DDBJ whole genome shotgun (WGS) entry which is preliminary data.</text>
</comment>
<accession>A0A4R4QKS6</accession>
<evidence type="ECO:0000313" key="2">
    <source>
        <dbReference type="Proteomes" id="UP000295075"/>
    </source>
</evidence>
<organism evidence="1 2">
    <name type="scientific">Kribbella albertanoniae</name>
    <dbReference type="NCBI Taxonomy" id="1266829"/>
    <lineage>
        <taxon>Bacteria</taxon>
        <taxon>Bacillati</taxon>
        <taxon>Actinomycetota</taxon>
        <taxon>Actinomycetes</taxon>
        <taxon>Propionibacteriales</taxon>
        <taxon>Kribbellaceae</taxon>
        <taxon>Kribbella</taxon>
    </lineage>
</organism>
<dbReference type="RefSeq" id="WP_132400028.1">
    <property type="nucleotide sequence ID" value="NZ_SMKA01000001.1"/>
</dbReference>
<gene>
    <name evidence="1" type="ORF">E1261_00670</name>
</gene>
<dbReference type="OrthoDB" id="4111882at2"/>